<dbReference type="PANTHER" id="PTHR31307">
    <property type="entry name" value="TRIHELIX TRANSCRIPTION FACTOR ASIL2"/>
    <property type="match status" value="1"/>
</dbReference>
<dbReference type="OrthoDB" id="967126at2759"/>
<dbReference type="GO" id="GO:0005634">
    <property type="term" value="C:nucleus"/>
    <property type="evidence" value="ECO:0007669"/>
    <property type="project" value="TreeGrafter"/>
</dbReference>
<organism evidence="1 2">
    <name type="scientific">Gossypium stocksii</name>
    <dbReference type="NCBI Taxonomy" id="47602"/>
    <lineage>
        <taxon>Eukaryota</taxon>
        <taxon>Viridiplantae</taxon>
        <taxon>Streptophyta</taxon>
        <taxon>Embryophyta</taxon>
        <taxon>Tracheophyta</taxon>
        <taxon>Spermatophyta</taxon>
        <taxon>Magnoliopsida</taxon>
        <taxon>eudicotyledons</taxon>
        <taxon>Gunneridae</taxon>
        <taxon>Pentapetalae</taxon>
        <taxon>rosids</taxon>
        <taxon>malvids</taxon>
        <taxon>Malvales</taxon>
        <taxon>Malvaceae</taxon>
        <taxon>Malvoideae</taxon>
        <taxon>Gossypium</taxon>
    </lineage>
</organism>
<dbReference type="Proteomes" id="UP000828251">
    <property type="component" value="Unassembled WGS sequence"/>
</dbReference>
<dbReference type="AlphaFoldDB" id="A0A9D3V180"/>
<dbReference type="EMBL" id="JAIQCV010000009">
    <property type="protein sequence ID" value="KAH1066152.1"/>
    <property type="molecule type" value="Genomic_DNA"/>
</dbReference>
<evidence type="ECO:0000313" key="1">
    <source>
        <dbReference type="EMBL" id="KAH1066152.1"/>
    </source>
</evidence>
<proteinExistence type="predicted"/>
<evidence type="ECO:0000313" key="2">
    <source>
        <dbReference type="Proteomes" id="UP000828251"/>
    </source>
</evidence>
<name>A0A9D3V180_9ROSI</name>
<protein>
    <submittedName>
        <fullName evidence="1">Uncharacterized protein</fullName>
    </submittedName>
</protein>
<sequence length="94" mass="10966">MSDVKDSPSLSTAFSCPLMVQEDCWFEEATSALINAWGRRYLELISGNLRQKDWQVYERVEGKKQRIQFAKDLELQRMRMKRSWGPIGEAYSSS</sequence>
<gene>
    <name evidence="1" type="ORF">J1N35_031139</name>
</gene>
<dbReference type="GO" id="GO:0000976">
    <property type="term" value="F:transcription cis-regulatory region binding"/>
    <property type="evidence" value="ECO:0007669"/>
    <property type="project" value="TreeGrafter"/>
</dbReference>
<dbReference type="InterPro" id="IPR044823">
    <property type="entry name" value="ASIL1/2-like"/>
</dbReference>
<keyword evidence="2" id="KW-1185">Reference proteome</keyword>
<dbReference type="PANTHER" id="PTHR31307:SF16">
    <property type="entry name" value="OS05G0560600 PROTEIN"/>
    <property type="match status" value="1"/>
</dbReference>
<accession>A0A9D3V180</accession>
<reference evidence="1 2" key="1">
    <citation type="journal article" date="2021" name="Plant Biotechnol. J.">
        <title>Multi-omics assisted identification of the key and species-specific regulatory components of drought-tolerant mechanisms in Gossypium stocksii.</title>
        <authorList>
            <person name="Yu D."/>
            <person name="Ke L."/>
            <person name="Zhang D."/>
            <person name="Wu Y."/>
            <person name="Sun Y."/>
            <person name="Mei J."/>
            <person name="Sun J."/>
            <person name="Sun Y."/>
        </authorList>
    </citation>
    <scope>NUCLEOTIDE SEQUENCE [LARGE SCALE GENOMIC DNA]</scope>
    <source>
        <strain evidence="2">cv. E1</strain>
        <tissue evidence="1">Leaf</tissue>
    </source>
</reference>
<comment type="caution">
    <text evidence="1">The sequence shown here is derived from an EMBL/GenBank/DDBJ whole genome shotgun (WGS) entry which is preliminary data.</text>
</comment>